<dbReference type="Gene3D" id="1.20.58.1910">
    <property type="match status" value="1"/>
</dbReference>
<reference evidence="3" key="1">
    <citation type="journal article" date="2019" name="Int. J. Syst. Evol. Microbiol.">
        <title>The Global Catalogue of Microorganisms (GCM) 10K type strain sequencing project: providing services to taxonomists for standard genome sequencing and annotation.</title>
        <authorList>
            <consortium name="The Broad Institute Genomics Platform"/>
            <consortium name="The Broad Institute Genome Sequencing Center for Infectious Disease"/>
            <person name="Wu L."/>
            <person name="Ma J."/>
        </authorList>
    </citation>
    <scope>NUCLEOTIDE SEQUENCE [LARGE SCALE GENOMIC DNA]</scope>
    <source>
        <strain evidence="3">TISTR 1571</strain>
    </source>
</reference>
<evidence type="ECO:0000259" key="1">
    <source>
        <dbReference type="PROSITE" id="PS51831"/>
    </source>
</evidence>
<dbReference type="Gene3D" id="1.10.472.50">
    <property type="entry name" value="HD-domain/PDEase-like"/>
    <property type="match status" value="1"/>
</dbReference>
<evidence type="ECO:0000313" key="3">
    <source>
        <dbReference type="Proteomes" id="UP001597452"/>
    </source>
</evidence>
<dbReference type="Pfam" id="PF01966">
    <property type="entry name" value="HD"/>
    <property type="match status" value="1"/>
</dbReference>
<dbReference type="InterPro" id="IPR006674">
    <property type="entry name" value="HD_domain"/>
</dbReference>
<dbReference type="PROSITE" id="PS51831">
    <property type="entry name" value="HD"/>
    <property type="match status" value="1"/>
</dbReference>
<dbReference type="EMBL" id="JBHUMZ010000011">
    <property type="protein sequence ID" value="MFD2637919.1"/>
    <property type="molecule type" value="Genomic_DNA"/>
</dbReference>
<proteinExistence type="predicted"/>
<gene>
    <name evidence="2" type="ORF">ACFSW4_03380</name>
</gene>
<dbReference type="PANTHER" id="PTHR33594:SF1">
    <property type="entry name" value="HD_PDEASE DOMAIN-CONTAINING PROTEIN"/>
    <property type="match status" value="1"/>
</dbReference>
<evidence type="ECO:0000313" key="2">
    <source>
        <dbReference type="EMBL" id="MFD2637919.1"/>
    </source>
</evidence>
<keyword evidence="3" id="KW-1185">Reference proteome</keyword>
<accession>A0ABW5Q7V7</accession>
<dbReference type="InterPro" id="IPR003607">
    <property type="entry name" value="HD/PDEase_dom"/>
</dbReference>
<dbReference type="RefSeq" id="WP_377327447.1">
    <property type="nucleotide sequence ID" value="NZ_JBHUMZ010000011.1"/>
</dbReference>
<organism evidence="2 3">
    <name type="scientific">Piscibacillus salipiscarius</name>
    <dbReference type="NCBI Taxonomy" id="299480"/>
    <lineage>
        <taxon>Bacteria</taxon>
        <taxon>Bacillati</taxon>
        <taxon>Bacillota</taxon>
        <taxon>Bacilli</taxon>
        <taxon>Bacillales</taxon>
        <taxon>Bacillaceae</taxon>
        <taxon>Piscibacillus</taxon>
    </lineage>
</organism>
<feature type="domain" description="HD" evidence="1">
    <location>
        <begin position="23"/>
        <end position="124"/>
    </location>
</feature>
<dbReference type="Proteomes" id="UP001597452">
    <property type="component" value="Unassembled WGS sequence"/>
</dbReference>
<dbReference type="PANTHER" id="PTHR33594">
    <property type="entry name" value="SUPERFAMILY HYDROLASE, PUTATIVE (AFU_ORTHOLOGUE AFUA_1G03035)-RELATED"/>
    <property type="match status" value="1"/>
</dbReference>
<sequence>MDPINLTRDFVKKELENEGTGHDWWHIERVTNLANRIADEENADPFICTMSALLHDLADEKLNESEEAGLKRVKNWLDDLKIPQLQQEHILYIIKTISYKGGQGPKLTSLEAKVVQDADRLDAIGAIGIARCFTYAGSKGNLIHHPDVEPREGMTKEEYSKRDGTAINHFYEKLLKLKDLMNTRTGYNIAKERHNMMKQFLAEFFDEWSGKK</sequence>
<name>A0ABW5Q7V7_9BACI</name>
<dbReference type="SUPFAM" id="SSF109604">
    <property type="entry name" value="HD-domain/PDEase-like"/>
    <property type="match status" value="1"/>
</dbReference>
<comment type="caution">
    <text evidence="2">The sequence shown here is derived from an EMBL/GenBank/DDBJ whole genome shotgun (WGS) entry which is preliminary data.</text>
</comment>
<dbReference type="SMART" id="SM00471">
    <property type="entry name" value="HDc"/>
    <property type="match status" value="1"/>
</dbReference>
<protein>
    <submittedName>
        <fullName evidence="2">HD domain-containing protein</fullName>
    </submittedName>
</protein>
<dbReference type="CDD" id="cd00077">
    <property type="entry name" value="HDc"/>
    <property type="match status" value="1"/>
</dbReference>